<dbReference type="GO" id="GO:0005737">
    <property type="term" value="C:cytoplasm"/>
    <property type="evidence" value="ECO:0000318"/>
    <property type="project" value="GO_Central"/>
</dbReference>
<keyword evidence="6" id="KW-0963">Cytoplasm</keyword>
<evidence type="ECO:0000256" key="8">
    <source>
        <dbReference type="ARBA" id="ARBA00032633"/>
    </source>
</evidence>
<gene>
    <name evidence="11" type="primary">AUGUSTUS-3.0.2_01193</name>
    <name evidence="11" type="ORF">TcasGA2_TC001193</name>
</gene>
<dbReference type="InterPro" id="IPR043988">
    <property type="entry name" value="CCZ1/INTU_longin_2"/>
</dbReference>
<protein>
    <recommendedName>
        <fullName evidence="4">Protein inturned</fullName>
    </recommendedName>
    <alternativeName>
        <fullName evidence="8">Inturned planar cell polarity effector homolog</fullName>
    </alternativeName>
</protein>
<dbReference type="Gene3D" id="2.30.42.10">
    <property type="match status" value="1"/>
</dbReference>
<dbReference type="SMART" id="SM00228">
    <property type="entry name" value="PDZ"/>
    <property type="match status" value="1"/>
</dbReference>
<name>D6WAP3_TRICA</name>
<reference evidence="11 12" key="2">
    <citation type="journal article" date="2010" name="Nucleic Acids Res.">
        <title>BeetleBase in 2010: revisions to provide comprehensive genomic information for Tribolium castaneum.</title>
        <authorList>
            <person name="Kim H.S."/>
            <person name="Murphy T."/>
            <person name="Xia J."/>
            <person name="Caragea D."/>
            <person name="Park Y."/>
            <person name="Beeman R.W."/>
            <person name="Lorenzen M.D."/>
            <person name="Butcher S."/>
            <person name="Manak J.R."/>
            <person name="Brown S.J."/>
        </authorList>
    </citation>
    <scope>GENOME REANNOTATION</scope>
    <source>
        <strain evidence="11 12">Georgia GA2</strain>
    </source>
</reference>
<dbReference type="PhylomeDB" id="D6WAP3"/>
<dbReference type="InterPro" id="IPR039151">
    <property type="entry name" value="INTU"/>
</dbReference>
<dbReference type="Pfam" id="PF19032">
    <property type="entry name" value="Intu_longin_2"/>
    <property type="match status" value="1"/>
</dbReference>
<dbReference type="GO" id="GO:0007399">
    <property type="term" value="P:nervous system development"/>
    <property type="evidence" value="ECO:0000318"/>
    <property type="project" value="GO_Central"/>
</dbReference>
<evidence type="ECO:0000313" key="12">
    <source>
        <dbReference type="Proteomes" id="UP000007266"/>
    </source>
</evidence>
<feature type="domain" description="PDZ" evidence="10">
    <location>
        <begin position="137"/>
        <end position="221"/>
    </location>
</feature>
<dbReference type="SUPFAM" id="SSF50156">
    <property type="entry name" value="PDZ domain-like"/>
    <property type="match status" value="1"/>
</dbReference>
<organism evidence="11 12">
    <name type="scientific">Tribolium castaneum</name>
    <name type="common">Red flour beetle</name>
    <dbReference type="NCBI Taxonomy" id="7070"/>
    <lineage>
        <taxon>Eukaryota</taxon>
        <taxon>Metazoa</taxon>
        <taxon>Ecdysozoa</taxon>
        <taxon>Arthropoda</taxon>
        <taxon>Hexapoda</taxon>
        <taxon>Insecta</taxon>
        <taxon>Pterygota</taxon>
        <taxon>Neoptera</taxon>
        <taxon>Endopterygota</taxon>
        <taxon>Coleoptera</taxon>
        <taxon>Polyphaga</taxon>
        <taxon>Cucujiformia</taxon>
        <taxon>Tenebrionidae</taxon>
        <taxon>Tenebrionidae incertae sedis</taxon>
        <taxon>Tribolium</taxon>
    </lineage>
</organism>
<dbReference type="InterPro" id="IPR043987">
    <property type="entry name" value="CCZ1/INTU/HSP4_longin_1"/>
</dbReference>
<keyword evidence="5" id="KW-0217">Developmental protein</keyword>
<feature type="compositionally biased region" description="Low complexity" evidence="9">
    <location>
        <begin position="32"/>
        <end position="41"/>
    </location>
</feature>
<feature type="compositionally biased region" description="Basic and acidic residues" evidence="9">
    <location>
        <begin position="666"/>
        <end position="685"/>
    </location>
</feature>
<evidence type="ECO:0000256" key="5">
    <source>
        <dbReference type="ARBA" id="ARBA00022473"/>
    </source>
</evidence>
<sequence length="865" mass="98954">MDVEEQRRLLINQNNPPENSSEEEWSDESSDDSYYSDSDSSVPEWESSIHDTTGELLFIDCHPFVTQNIDTTKPKTPLQPFSKDQLRRSTRGKFLRLIRRRESQRHSRRYPKTPDLDSTTNKVKFHDSQEGEEKEVVLKLSRKPELGLPESLLGISVGTLSDGNRVMVAGFPPDSEAKHEKNIKIGDWLKSVNNIPVTNQNLNSVLDKLSDKHEVLLKLQRVAGVEVTKDPPINELNCQSRFVRELVGFGKEDEQLLLEKLAQYPIGILYLNTDKLSEGNPEYDDVIYSYPLPFQKSVLCQSRGIFITLNHLINDVTRTKPQSTSFFHRDKLCHLTYTQENNKLLLFLFPDSCASVKESVLISNEIKRMFLFMYQSLDQCFTIESNRQQINHFFARCFTRLLNAKKWTTSDYITGNKALAEPSQCQFEDVLPVAPTLPLPNEAYMQVDDALTELEASDYREWNEEPLDCQRLFTILGSALYHHGYLLISHLMYEDLIDVHVFCRQQGFFHLSKTEPVKTLLLWKEVFPHSCNRSANTNAKIPDGKRYLLLVGSRKDLLAVIMEAGGCTEPAEDNMGPDAFYVEEAQATLAHIQELGIPELADRWISTNPGPQVTIPETCTKRKSDFLDTLSKSVSQHKEGRKPEVTSILKRRNSDQNVTNSSSFFLDDHSDSGSQCESRRSRCDSDDSDDYGDGSQMSNSSFDISELRQTILSETGEIQPRQLTAGKDNVLFHFIQFDATEGILIGPPECRLQSQTIDAILDCFRNACHKFHSLFQNTLRFKNMPAQDMAKSVMNKSLIAIKEHGVMFECPFLDDIDNKKSNIKYWVVGRLFYMPHPREVYVCYQENIPQNIIELAFKIDLDLAK</sequence>
<dbReference type="GO" id="GO:0001736">
    <property type="term" value="P:establishment of planar polarity"/>
    <property type="evidence" value="ECO:0007669"/>
    <property type="project" value="InterPro"/>
</dbReference>
<dbReference type="InterPro" id="IPR001478">
    <property type="entry name" value="PDZ"/>
</dbReference>
<dbReference type="GO" id="GO:0005929">
    <property type="term" value="C:cilium"/>
    <property type="evidence" value="ECO:0000318"/>
    <property type="project" value="GO_Central"/>
</dbReference>
<feature type="compositionally biased region" description="Acidic residues" evidence="9">
    <location>
        <begin position="20"/>
        <end position="31"/>
    </location>
</feature>
<comment type="subcellular location">
    <subcellularLocation>
        <location evidence="2">Cell surface</location>
    </subcellularLocation>
    <subcellularLocation>
        <location evidence="1">Cytoplasm</location>
        <location evidence="1">Cytoskeleton</location>
        <location evidence="1">Cilium basal body</location>
    </subcellularLocation>
</comment>
<reference evidence="11 12" key="1">
    <citation type="journal article" date="2008" name="Nature">
        <title>The genome of the model beetle and pest Tribolium castaneum.</title>
        <authorList>
            <consortium name="Tribolium Genome Sequencing Consortium"/>
            <person name="Richards S."/>
            <person name="Gibbs R.A."/>
            <person name="Weinstock G.M."/>
            <person name="Brown S.J."/>
            <person name="Denell R."/>
            <person name="Beeman R.W."/>
            <person name="Gibbs R."/>
            <person name="Beeman R.W."/>
            <person name="Brown S.J."/>
            <person name="Bucher G."/>
            <person name="Friedrich M."/>
            <person name="Grimmelikhuijzen C.J."/>
            <person name="Klingler M."/>
            <person name="Lorenzen M."/>
            <person name="Richards S."/>
            <person name="Roth S."/>
            <person name="Schroder R."/>
            <person name="Tautz D."/>
            <person name="Zdobnov E.M."/>
            <person name="Muzny D."/>
            <person name="Gibbs R.A."/>
            <person name="Weinstock G.M."/>
            <person name="Attaway T."/>
            <person name="Bell S."/>
            <person name="Buhay C.J."/>
            <person name="Chandrabose M.N."/>
            <person name="Chavez D."/>
            <person name="Clerk-Blankenburg K.P."/>
            <person name="Cree A."/>
            <person name="Dao M."/>
            <person name="Davis C."/>
            <person name="Chacko J."/>
            <person name="Dinh H."/>
            <person name="Dugan-Rocha S."/>
            <person name="Fowler G."/>
            <person name="Garner T.T."/>
            <person name="Garnes J."/>
            <person name="Gnirke A."/>
            <person name="Hawes A."/>
            <person name="Hernandez J."/>
            <person name="Hines S."/>
            <person name="Holder M."/>
            <person name="Hume J."/>
            <person name="Jhangiani S.N."/>
            <person name="Joshi V."/>
            <person name="Khan Z.M."/>
            <person name="Jackson L."/>
            <person name="Kovar C."/>
            <person name="Kowis A."/>
            <person name="Lee S."/>
            <person name="Lewis L.R."/>
            <person name="Margolis J."/>
            <person name="Morgan M."/>
            <person name="Nazareth L.V."/>
            <person name="Nguyen N."/>
            <person name="Okwuonu G."/>
            <person name="Parker D."/>
            <person name="Richards S."/>
            <person name="Ruiz S.J."/>
            <person name="Santibanez J."/>
            <person name="Savard J."/>
            <person name="Scherer S.E."/>
            <person name="Schneider B."/>
            <person name="Sodergren E."/>
            <person name="Tautz D."/>
            <person name="Vattahil S."/>
            <person name="Villasana D."/>
            <person name="White C.S."/>
            <person name="Wright R."/>
            <person name="Park Y."/>
            <person name="Beeman R.W."/>
            <person name="Lord J."/>
            <person name="Oppert B."/>
            <person name="Lorenzen M."/>
            <person name="Brown S."/>
            <person name="Wang L."/>
            <person name="Savard J."/>
            <person name="Tautz D."/>
            <person name="Richards S."/>
            <person name="Weinstock G."/>
            <person name="Gibbs R.A."/>
            <person name="Liu Y."/>
            <person name="Worley K."/>
            <person name="Weinstock G."/>
            <person name="Elsik C.G."/>
            <person name="Reese J.T."/>
            <person name="Elhaik E."/>
            <person name="Landan G."/>
            <person name="Graur D."/>
            <person name="Arensburger P."/>
            <person name="Atkinson P."/>
            <person name="Beeman R.W."/>
            <person name="Beidler J."/>
            <person name="Brown S.J."/>
            <person name="Demuth J.P."/>
            <person name="Drury D.W."/>
            <person name="Du Y.Z."/>
            <person name="Fujiwara H."/>
            <person name="Lorenzen M."/>
            <person name="Maselli V."/>
            <person name="Osanai M."/>
            <person name="Park Y."/>
            <person name="Robertson H.M."/>
            <person name="Tu Z."/>
            <person name="Wang J.J."/>
            <person name="Wang S."/>
            <person name="Richards S."/>
            <person name="Song H."/>
            <person name="Zhang L."/>
            <person name="Sodergren E."/>
            <person name="Werner D."/>
            <person name="Stanke M."/>
            <person name="Morgenstern B."/>
            <person name="Solovyev V."/>
            <person name="Kosarev P."/>
            <person name="Brown G."/>
            <person name="Chen H.C."/>
            <person name="Ermolaeva O."/>
            <person name="Hlavina W."/>
            <person name="Kapustin Y."/>
            <person name="Kiryutin B."/>
            <person name="Kitts P."/>
            <person name="Maglott D."/>
            <person name="Pruitt K."/>
            <person name="Sapojnikov V."/>
            <person name="Souvorov A."/>
            <person name="Mackey A.J."/>
            <person name="Waterhouse R.M."/>
            <person name="Wyder S."/>
            <person name="Zdobnov E.M."/>
            <person name="Zdobnov E.M."/>
            <person name="Wyder S."/>
            <person name="Kriventseva E.V."/>
            <person name="Kadowaki T."/>
            <person name="Bork P."/>
            <person name="Aranda M."/>
            <person name="Bao R."/>
            <person name="Beermann A."/>
            <person name="Berns N."/>
            <person name="Bolognesi R."/>
            <person name="Bonneton F."/>
            <person name="Bopp D."/>
            <person name="Brown S.J."/>
            <person name="Bucher G."/>
            <person name="Butts T."/>
            <person name="Chaumot A."/>
            <person name="Denell R.E."/>
            <person name="Ferrier D.E."/>
            <person name="Friedrich M."/>
            <person name="Gordon C.M."/>
            <person name="Jindra M."/>
            <person name="Klingler M."/>
            <person name="Lan Q."/>
            <person name="Lattorff H.M."/>
            <person name="Laudet V."/>
            <person name="von Levetsow C."/>
            <person name="Liu Z."/>
            <person name="Lutz R."/>
            <person name="Lynch J.A."/>
            <person name="da Fonseca R.N."/>
            <person name="Posnien N."/>
            <person name="Reuter R."/>
            <person name="Roth S."/>
            <person name="Savard J."/>
            <person name="Schinko J.B."/>
            <person name="Schmitt C."/>
            <person name="Schoppmeier M."/>
            <person name="Schroder R."/>
            <person name="Shippy T.D."/>
            <person name="Simonnet F."/>
            <person name="Marques-Souza H."/>
            <person name="Tautz D."/>
            <person name="Tomoyasu Y."/>
            <person name="Trauner J."/>
            <person name="Van der Zee M."/>
            <person name="Vervoort M."/>
            <person name="Wittkopp N."/>
            <person name="Wimmer E.A."/>
            <person name="Yang X."/>
            <person name="Jones A.K."/>
            <person name="Sattelle D.B."/>
            <person name="Ebert P.R."/>
            <person name="Nelson D."/>
            <person name="Scott J.G."/>
            <person name="Beeman R.W."/>
            <person name="Muthukrishnan S."/>
            <person name="Kramer K.J."/>
            <person name="Arakane Y."/>
            <person name="Beeman R.W."/>
            <person name="Zhu Q."/>
            <person name="Hogenkamp D."/>
            <person name="Dixit R."/>
            <person name="Oppert B."/>
            <person name="Jiang H."/>
            <person name="Zou Z."/>
            <person name="Marshall J."/>
            <person name="Elpidina E."/>
            <person name="Vinokurov K."/>
            <person name="Oppert C."/>
            <person name="Zou Z."/>
            <person name="Evans J."/>
            <person name="Lu Z."/>
            <person name="Zhao P."/>
            <person name="Sumathipala N."/>
            <person name="Altincicek B."/>
            <person name="Vilcinskas A."/>
            <person name="Williams M."/>
            <person name="Hultmark D."/>
            <person name="Hetru C."/>
            <person name="Jiang H."/>
            <person name="Grimmelikhuijzen C.J."/>
            <person name="Hauser F."/>
            <person name="Cazzamali G."/>
            <person name="Williamson M."/>
            <person name="Park Y."/>
            <person name="Li B."/>
            <person name="Tanaka Y."/>
            <person name="Predel R."/>
            <person name="Neupert S."/>
            <person name="Schachtner J."/>
            <person name="Verleyen P."/>
            <person name="Raible F."/>
            <person name="Bork P."/>
            <person name="Friedrich M."/>
            <person name="Walden K.K."/>
            <person name="Robertson H.M."/>
            <person name="Angeli S."/>
            <person name="Foret S."/>
            <person name="Bucher G."/>
            <person name="Schuetz S."/>
            <person name="Maleszka R."/>
            <person name="Wimmer E.A."/>
            <person name="Beeman R.W."/>
            <person name="Lorenzen M."/>
            <person name="Tomoyasu Y."/>
            <person name="Miller S.C."/>
            <person name="Grossmann D."/>
            <person name="Bucher G."/>
        </authorList>
    </citation>
    <scope>NUCLEOTIDE SEQUENCE [LARGE SCALE GENOMIC DNA]</scope>
    <source>
        <strain evidence="11 12">Georgia GA2</strain>
    </source>
</reference>
<evidence type="ECO:0000256" key="9">
    <source>
        <dbReference type="SAM" id="MobiDB-lite"/>
    </source>
</evidence>
<dbReference type="KEGG" id="tca:663956"/>
<evidence type="ECO:0000256" key="6">
    <source>
        <dbReference type="ARBA" id="ARBA00022490"/>
    </source>
</evidence>
<keyword evidence="12" id="KW-1185">Reference proteome</keyword>
<evidence type="ECO:0000256" key="1">
    <source>
        <dbReference type="ARBA" id="ARBA00004120"/>
    </source>
</evidence>
<feature type="region of interest" description="Disordered" evidence="9">
    <location>
        <begin position="1"/>
        <end position="47"/>
    </location>
</feature>
<dbReference type="HOGENOM" id="CLU_014223_0_0_1"/>
<evidence type="ECO:0000259" key="10">
    <source>
        <dbReference type="PROSITE" id="PS50106"/>
    </source>
</evidence>
<accession>D6WAP3</accession>
<dbReference type="eggNOG" id="ENOG502QQJQ">
    <property type="taxonomic scope" value="Eukaryota"/>
</dbReference>
<dbReference type="OrthoDB" id="10263272at2759"/>
<dbReference type="InterPro" id="IPR036034">
    <property type="entry name" value="PDZ_sf"/>
</dbReference>
<dbReference type="Pfam" id="PF19031">
    <property type="entry name" value="Intu_longin_1"/>
    <property type="match status" value="1"/>
</dbReference>
<dbReference type="Proteomes" id="UP000007266">
    <property type="component" value="Linkage group 2"/>
</dbReference>
<evidence type="ECO:0000256" key="7">
    <source>
        <dbReference type="ARBA" id="ARBA00022794"/>
    </source>
</evidence>
<dbReference type="GO" id="GO:0016192">
    <property type="term" value="P:vesicle-mediated transport"/>
    <property type="evidence" value="ECO:0007669"/>
    <property type="project" value="InterPro"/>
</dbReference>
<dbReference type="GO" id="GO:0009986">
    <property type="term" value="C:cell surface"/>
    <property type="evidence" value="ECO:0007669"/>
    <property type="project" value="UniProtKB-SubCell"/>
</dbReference>
<dbReference type="InterPro" id="IPR043989">
    <property type="entry name" value="CCZ1/INTU/HSP4_longin_3"/>
</dbReference>
<dbReference type="EMBL" id="KQ971312">
    <property type="protein sequence ID" value="EEZ98662.1"/>
    <property type="molecule type" value="Genomic_DNA"/>
</dbReference>
<evidence type="ECO:0000256" key="2">
    <source>
        <dbReference type="ARBA" id="ARBA00004241"/>
    </source>
</evidence>
<proteinExistence type="inferred from homology"/>
<comment type="similarity">
    <text evidence="3">Belongs to the inturned family.</text>
</comment>
<dbReference type="GO" id="GO:0060271">
    <property type="term" value="P:cilium assembly"/>
    <property type="evidence" value="ECO:0000318"/>
    <property type="project" value="GO_Central"/>
</dbReference>
<feature type="region of interest" description="Disordered" evidence="9">
    <location>
        <begin position="102"/>
        <end position="128"/>
    </location>
</feature>
<dbReference type="STRING" id="7070.D6WAP3"/>
<evidence type="ECO:0000256" key="4">
    <source>
        <dbReference type="ARBA" id="ARBA00015639"/>
    </source>
</evidence>
<dbReference type="PROSITE" id="PS50106">
    <property type="entry name" value="PDZ"/>
    <property type="match status" value="1"/>
</dbReference>
<evidence type="ECO:0000313" key="11">
    <source>
        <dbReference type="EMBL" id="EEZ98662.1"/>
    </source>
</evidence>
<dbReference type="Pfam" id="PF19033">
    <property type="entry name" value="Intu_longin_3"/>
    <property type="match status" value="1"/>
</dbReference>
<dbReference type="PANTHER" id="PTHR21082:SF4">
    <property type="entry name" value="PROTEIN INTURNED"/>
    <property type="match status" value="1"/>
</dbReference>
<feature type="region of interest" description="Disordered" evidence="9">
    <location>
        <begin position="659"/>
        <end position="700"/>
    </location>
</feature>
<dbReference type="AlphaFoldDB" id="D6WAP3"/>
<dbReference type="PANTHER" id="PTHR21082">
    <property type="entry name" value="PROTEIN INTURNED"/>
    <property type="match status" value="1"/>
</dbReference>
<dbReference type="OMA" id="WENFAEQ"/>
<keyword evidence="7" id="KW-0970">Cilium biogenesis/degradation</keyword>
<evidence type="ECO:0000256" key="3">
    <source>
        <dbReference type="ARBA" id="ARBA00010034"/>
    </source>
</evidence>